<evidence type="ECO:0000256" key="1">
    <source>
        <dbReference type="SAM" id="Phobius"/>
    </source>
</evidence>
<evidence type="ECO:0000313" key="2">
    <source>
        <dbReference type="EMBL" id="KAL3078172.1"/>
    </source>
</evidence>
<feature type="transmembrane region" description="Helical" evidence="1">
    <location>
        <begin position="155"/>
        <end position="176"/>
    </location>
</feature>
<keyword evidence="3" id="KW-1185">Reference proteome</keyword>
<feature type="transmembrane region" description="Helical" evidence="1">
    <location>
        <begin position="37"/>
        <end position="59"/>
    </location>
</feature>
<keyword evidence="1" id="KW-0472">Membrane</keyword>
<dbReference type="PANTHER" id="PTHR34851">
    <property type="entry name" value="PROTEIN CBG05235-RELATED"/>
    <property type="match status" value="1"/>
</dbReference>
<evidence type="ECO:0000313" key="3">
    <source>
        <dbReference type="Proteomes" id="UP001620645"/>
    </source>
</evidence>
<organism evidence="2 3">
    <name type="scientific">Heterodera schachtii</name>
    <name type="common">Sugarbeet cyst nematode worm</name>
    <name type="synonym">Tylenchus schachtii</name>
    <dbReference type="NCBI Taxonomy" id="97005"/>
    <lineage>
        <taxon>Eukaryota</taxon>
        <taxon>Metazoa</taxon>
        <taxon>Ecdysozoa</taxon>
        <taxon>Nematoda</taxon>
        <taxon>Chromadorea</taxon>
        <taxon>Rhabditida</taxon>
        <taxon>Tylenchina</taxon>
        <taxon>Tylenchomorpha</taxon>
        <taxon>Tylenchoidea</taxon>
        <taxon>Heteroderidae</taxon>
        <taxon>Heteroderinae</taxon>
        <taxon>Heterodera</taxon>
    </lineage>
</organism>
<sequence>MIPIECHSSSAIVGAGHPSEKATCCWGIFRTSAEQGAIIVAFIGIVYSFLGAFAFFLPFSDVHDPFMGVVALLYVFPCLCVLLALHRRDPRLYFPYLIYGAIEIVIYACELFVSVLFMLNPPEDNVQQLLKENPDEFQSLEEAKKGYRMGQGGEAAILLADVCVSLWFYYVILTAYKVTRQRRFSPTQRLTEVSTN</sequence>
<feature type="transmembrane region" description="Helical" evidence="1">
    <location>
        <begin position="97"/>
        <end position="119"/>
    </location>
</feature>
<dbReference type="Proteomes" id="UP001620645">
    <property type="component" value="Unassembled WGS sequence"/>
</dbReference>
<feature type="transmembrane region" description="Helical" evidence="1">
    <location>
        <begin position="65"/>
        <end position="85"/>
    </location>
</feature>
<name>A0ABD2ID98_HETSC</name>
<reference evidence="2 3" key="1">
    <citation type="submission" date="2024-10" db="EMBL/GenBank/DDBJ databases">
        <authorList>
            <person name="Kim D."/>
        </authorList>
    </citation>
    <scope>NUCLEOTIDE SEQUENCE [LARGE SCALE GENOMIC DNA]</scope>
    <source>
        <strain evidence="2">Taebaek</strain>
    </source>
</reference>
<accession>A0ABD2ID98</accession>
<proteinExistence type="predicted"/>
<comment type="caution">
    <text evidence="2">The sequence shown here is derived from an EMBL/GenBank/DDBJ whole genome shotgun (WGS) entry which is preliminary data.</text>
</comment>
<keyword evidence="1" id="KW-0812">Transmembrane</keyword>
<evidence type="ECO:0008006" key="4">
    <source>
        <dbReference type="Google" id="ProtNLM"/>
    </source>
</evidence>
<dbReference type="PANTHER" id="PTHR34851:SF5">
    <property type="entry name" value="MARVEL DOMAIN-CONTAINING PROTEIN"/>
    <property type="match status" value="1"/>
</dbReference>
<dbReference type="EMBL" id="JBICCN010000315">
    <property type="protein sequence ID" value="KAL3078172.1"/>
    <property type="molecule type" value="Genomic_DNA"/>
</dbReference>
<dbReference type="AlphaFoldDB" id="A0ABD2ID98"/>
<keyword evidence="1" id="KW-1133">Transmembrane helix</keyword>
<dbReference type="Pfam" id="PF25093">
    <property type="entry name" value="DUF7807"/>
    <property type="match status" value="1"/>
</dbReference>
<gene>
    <name evidence="2" type="ORF">niasHS_012059</name>
</gene>
<protein>
    <recommendedName>
        <fullName evidence="4">MARVEL domain-containing protein</fullName>
    </recommendedName>
</protein>
<dbReference type="InterPro" id="IPR056709">
    <property type="entry name" value="DUF7807"/>
</dbReference>